<proteinExistence type="predicted"/>
<organism evidence="3 4">
    <name type="scientific">Corynebacterium crudilactis</name>
    <dbReference type="NCBI Taxonomy" id="1652495"/>
    <lineage>
        <taxon>Bacteria</taxon>
        <taxon>Bacillati</taxon>
        <taxon>Actinomycetota</taxon>
        <taxon>Actinomycetes</taxon>
        <taxon>Mycobacteriales</taxon>
        <taxon>Corynebacteriaceae</taxon>
        <taxon>Corynebacterium</taxon>
    </lineage>
</organism>
<protein>
    <submittedName>
        <fullName evidence="3">Arsenate-mycothiol transferase</fullName>
    </submittedName>
</protein>
<reference evidence="3 4" key="1">
    <citation type="submission" date="2016-05" db="EMBL/GenBank/DDBJ databases">
        <title>Complete genome sequence of Corynebacterium crudilactis, a new Corynebacterium species isolated from raw cow's milk.</title>
        <authorList>
            <person name="Christian R."/>
            <person name="Zimmermann J."/>
            <person name="Lipski A."/>
            <person name="Kalinowski J."/>
        </authorList>
    </citation>
    <scope>NUCLEOTIDE SEQUENCE [LARGE SCALE GENOMIC DNA]</scope>
    <source>
        <strain evidence="3 4">JZ16</strain>
    </source>
</reference>
<dbReference type="Gene3D" id="3.40.50.2300">
    <property type="match status" value="1"/>
</dbReference>
<dbReference type="EMBL" id="CP015622">
    <property type="protein sequence ID" value="ANE04037.1"/>
    <property type="molecule type" value="Genomic_DNA"/>
</dbReference>
<keyword evidence="3" id="KW-0808">Transferase</keyword>
<keyword evidence="1" id="KW-0059">Arsenical resistance</keyword>
<dbReference type="KEGG" id="ccjz:ccrud_07335"/>
<dbReference type="PANTHER" id="PTHR43428">
    <property type="entry name" value="ARSENATE REDUCTASE"/>
    <property type="match status" value="1"/>
</dbReference>
<accession>A0A172QTK3</accession>
<evidence type="ECO:0000313" key="4">
    <source>
        <dbReference type="Proteomes" id="UP000076929"/>
    </source>
</evidence>
<dbReference type="Proteomes" id="UP000076929">
    <property type="component" value="Chromosome"/>
</dbReference>
<name>A0A172QTK3_9CORY</name>
<gene>
    <name evidence="3" type="ORF">ccrud_07335</name>
</gene>
<dbReference type="Pfam" id="PF01451">
    <property type="entry name" value="LMWPc"/>
    <property type="match status" value="1"/>
</dbReference>
<evidence type="ECO:0000256" key="1">
    <source>
        <dbReference type="ARBA" id="ARBA00022849"/>
    </source>
</evidence>
<dbReference type="SUPFAM" id="SSF52788">
    <property type="entry name" value="Phosphotyrosine protein phosphatases I"/>
    <property type="match status" value="1"/>
</dbReference>
<dbReference type="RefSeq" id="WP_066565713.1">
    <property type="nucleotide sequence ID" value="NZ_CP015622.1"/>
</dbReference>
<dbReference type="AlphaFoldDB" id="A0A172QTK3"/>
<dbReference type="GO" id="GO:0046685">
    <property type="term" value="P:response to arsenic-containing substance"/>
    <property type="evidence" value="ECO:0007669"/>
    <property type="project" value="UniProtKB-KW"/>
</dbReference>
<dbReference type="PANTHER" id="PTHR43428:SF1">
    <property type="entry name" value="ARSENATE REDUCTASE"/>
    <property type="match status" value="1"/>
</dbReference>
<sequence length="140" mass="15263">MNKQHSVLFICVGNGGKSQMAAALAQKHAGETLEIHSAGTRHGTKLNQQSIEAISEVDADMSQGTPKGIDQDLIKRVDRVVILGADAKLELPADAKGVLERWITDEPSERGIEGMERMRLIRDDIDARVHNLIVDLTQAS</sequence>
<evidence type="ECO:0000259" key="2">
    <source>
        <dbReference type="SMART" id="SM00226"/>
    </source>
</evidence>
<dbReference type="STRING" id="1652495.ccrud_07335"/>
<dbReference type="OrthoDB" id="9799372at2"/>
<dbReference type="GO" id="GO:0016740">
    <property type="term" value="F:transferase activity"/>
    <property type="evidence" value="ECO:0007669"/>
    <property type="project" value="UniProtKB-KW"/>
</dbReference>
<feature type="domain" description="Phosphotyrosine protein phosphatase I" evidence="2">
    <location>
        <begin position="5"/>
        <end position="135"/>
    </location>
</feature>
<dbReference type="InterPro" id="IPR036196">
    <property type="entry name" value="Ptyr_pPase_sf"/>
</dbReference>
<evidence type="ECO:0000313" key="3">
    <source>
        <dbReference type="EMBL" id="ANE04037.1"/>
    </source>
</evidence>
<dbReference type="InterPro" id="IPR023485">
    <property type="entry name" value="Ptyr_pPase"/>
</dbReference>
<keyword evidence="4" id="KW-1185">Reference proteome</keyword>
<dbReference type="SMART" id="SM00226">
    <property type="entry name" value="LMWPc"/>
    <property type="match status" value="1"/>
</dbReference>